<feature type="transmembrane region" description="Helical" evidence="7">
    <location>
        <begin position="408"/>
        <end position="426"/>
    </location>
</feature>
<evidence type="ECO:0000256" key="5">
    <source>
        <dbReference type="ARBA" id="ARBA00023136"/>
    </source>
</evidence>
<feature type="domain" description="Major facilitator superfamily (MFS) profile" evidence="8">
    <location>
        <begin position="59"/>
        <end position="498"/>
    </location>
</feature>
<dbReference type="AlphaFoldDB" id="A0A8H7IFZ2"/>
<keyword evidence="2" id="KW-0813">Transport</keyword>
<dbReference type="Pfam" id="PF07690">
    <property type="entry name" value="MFS_1"/>
    <property type="match status" value="1"/>
</dbReference>
<feature type="transmembrane region" description="Helical" evidence="7">
    <location>
        <begin position="309"/>
        <end position="329"/>
    </location>
</feature>
<evidence type="ECO:0000256" key="4">
    <source>
        <dbReference type="ARBA" id="ARBA00022989"/>
    </source>
</evidence>
<feature type="region of interest" description="Disordered" evidence="6">
    <location>
        <begin position="510"/>
        <end position="535"/>
    </location>
</feature>
<keyword evidence="5 7" id="KW-0472">Membrane</keyword>
<feature type="transmembrane region" description="Helical" evidence="7">
    <location>
        <begin position="378"/>
        <end position="396"/>
    </location>
</feature>
<evidence type="ECO:0000256" key="3">
    <source>
        <dbReference type="ARBA" id="ARBA00022692"/>
    </source>
</evidence>
<dbReference type="InterPro" id="IPR011701">
    <property type="entry name" value="MFS"/>
</dbReference>
<accession>A0A8H7IFZ2</accession>
<dbReference type="GO" id="GO:0016020">
    <property type="term" value="C:membrane"/>
    <property type="evidence" value="ECO:0007669"/>
    <property type="project" value="UniProtKB-SubCell"/>
</dbReference>
<dbReference type="PANTHER" id="PTHR43791">
    <property type="entry name" value="PERMEASE-RELATED"/>
    <property type="match status" value="1"/>
</dbReference>
<sequence length="549" mass="61629">MARLDDPLITLPPNLSLKNIDDKDAAAAFLADLSLQDQSPEEIDPEAEKRLLWKMDLLLMPLLTMSYGLQYYDKAIFSSASVFGLLQDMVSMILCKCSPSNLTRQKDLVVTSGNPPVSSTTRFSTATAAFYWGFLAASYPMSFLLQKFPVGKTLSLMVILWGIIVILTIVVTSYPGIVVQRVFLGVVESAVSPGFVLVSSMWYKRSEQPVRIGIWYSATGLFSIFSGAVNYGIGKSAQNARLATWKYMYIFAGSWTIAWGILLFFLLPDNPMSARLFSLEERKLAVRRLRDNMTGVESKKFKRSQFIEAIMDIKIWIFMLMGVVCYEWGVTAFGAQIVKSFGYSSLKTILMLTPGGATTAVSIYITGWIVTRWKNSRTLLIPITCMPVMVGAIIIWKYDWSHRGPLLVGYYLLAIFGAPYVLLLSLSTANVAGHTKKTFSAAAIFIGYNVGNIVAPYLIDTTTRAQHYPKAWISIIVVMVFSSIASLVLRAMYIAENKKRDSITRPEVKYSGYNDEKHDERERQNDREAEGAAWSDLTDKQNPYFRYVY</sequence>
<evidence type="ECO:0000313" key="9">
    <source>
        <dbReference type="EMBL" id="KAF8758457.1"/>
    </source>
</evidence>
<dbReference type="InterPro" id="IPR020846">
    <property type="entry name" value="MFS_dom"/>
</dbReference>
<protein>
    <submittedName>
        <fullName evidence="9">MFS general substrate transporter</fullName>
    </submittedName>
</protein>
<name>A0A8H7IFZ2_9AGAM</name>
<keyword evidence="4 7" id="KW-1133">Transmembrane helix</keyword>
<organism evidence="9 10">
    <name type="scientific">Rhizoctonia solani</name>
    <dbReference type="NCBI Taxonomy" id="456999"/>
    <lineage>
        <taxon>Eukaryota</taxon>
        <taxon>Fungi</taxon>
        <taxon>Dikarya</taxon>
        <taxon>Basidiomycota</taxon>
        <taxon>Agaricomycotina</taxon>
        <taxon>Agaricomycetes</taxon>
        <taxon>Cantharellales</taxon>
        <taxon>Ceratobasidiaceae</taxon>
        <taxon>Rhizoctonia</taxon>
    </lineage>
</organism>
<feature type="transmembrane region" description="Helical" evidence="7">
    <location>
        <begin position="214"/>
        <end position="233"/>
    </location>
</feature>
<feature type="transmembrane region" description="Helical" evidence="7">
    <location>
        <begin position="438"/>
        <end position="459"/>
    </location>
</feature>
<dbReference type="PROSITE" id="PS50850">
    <property type="entry name" value="MFS"/>
    <property type="match status" value="1"/>
</dbReference>
<dbReference type="Proteomes" id="UP000614334">
    <property type="component" value="Unassembled WGS sequence"/>
</dbReference>
<evidence type="ECO:0000256" key="6">
    <source>
        <dbReference type="SAM" id="MobiDB-lite"/>
    </source>
</evidence>
<keyword evidence="3 7" id="KW-0812">Transmembrane</keyword>
<evidence type="ECO:0000256" key="1">
    <source>
        <dbReference type="ARBA" id="ARBA00004141"/>
    </source>
</evidence>
<feature type="transmembrane region" description="Helical" evidence="7">
    <location>
        <begin position="471"/>
        <end position="495"/>
    </location>
</feature>
<dbReference type="EMBL" id="JACYCF010000003">
    <property type="protein sequence ID" value="KAF8758457.1"/>
    <property type="molecule type" value="Genomic_DNA"/>
</dbReference>
<feature type="transmembrane region" description="Helical" evidence="7">
    <location>
        <begin position="154"/>
        <end position="176"/>
    </location>
</feature>
<feature type="transmembrane region" description="Helical" evidence="7">
    <location>
        <begin position="245"/>
        <end position="267"/>
    </location>
</feature>
<reference evidence="9" key="1">
    <citation type="submission" date="2020-09" db="EMBL/GenBank/DDBJ databases">
        <title>Comparative genome analyses of four rice-infecting Rhizoctonia solani isolates reveal extensive enrichment of homogalacturonan modification genes.</title>
        <authorList>
            <person name="Lee D.-Y."/>
            <person name="Jeon J."/>
            <person name="Kim K.-T."/>
            <person name="Cheong K."/>
            <person name="Song H."/>
            <person name="Choi G."/>
            <person name="Ko J."/>
            <person name="Opiyo S.O."/>
            <person name="Zuo S."/>
            <person name="Madhav S."/>
            <person name="Lee Y.-H."/>
            <person name="Wang G.-L."/>
        </authorList>
    </citation>
    <scope>NUCLEOTIDE SEQUENCE</scope>
    <source>
        <strain evidence="9">AG1-IA B2</strain>
    </source>
</reference>
<proteinExistence type="predicted"/>
<comment type="subcellular location">
    <subcellularLocation>
        <location evidence="1">Membrane</location>
        <topology evidence="1">Multi-pass membrane protein</topology>
    </subcellularLocation>
</comment>
<dbReference type="SUPFAM" id="SSF103473">
    <property type="entry name" value="MFS general substrate transporter"/>
    <property type="match status" value="1"/>
</dbReference>
<dbReference type="PANTHER" id="PTHR43791:SF55">
    <property type="entry name" value="TRANSPORTER, PUTATIVE (AFU_ORTHOLOGUE AFUA_6G01820)-RELATED"/>
    <property type="match status" value="1"/>
</dbReference>
<evidence type="ECO:0000313" key="10">
    <source>
        <dbReference type="Proteomes" id="UP000614334"/>
    </source>
</evidence>
<feature type="compositionally biased region" description="Basic and acidic residues" evidence="6">
    <location>
        <begin position="510"/>
        <end position="530"/>
    </location>
</feature>
<feature type="transmembrane region" description="Helical" evidence="7">
    <location>
        <begin position="182"/>
        <end position="202"/>
    </location>
</feature>
<feature type="transmembrane region" description="Helical" evidence="7">
    <location>
        <begin position="349"/>
        <end position="371"/>
    </location>
</feature>
<gene>
    <name evidence="9" type="ORF">RHS01_02867</name>
</gene>
<evidence type="ECO:0000256" key="7">
    <source>
        <dbReference type="SAM" id="Phobius"/>
    </source>
</evidence>
<evidence type="ECO:0000259" key="8">
    <source>
        <dbReference type="PROSITE" id="PS50850"/>
    </source>
</evidence>
<dbReference type="GO" id="GO:0022857">
    <property type="term" value="F:transmembrane transporter activity"/>
    <property type="evidence" value="ECO:0007669"/>
    <property type="project" value="InterPro"/>
</dbReference>
<evidence type="ECO:0000256" key="2">
    <source>
        <dbReference type="ARBA" id="ARBA00022448"/>
    </source>
</evidence>
<dbReference type="InterPro" id="IPR036259">
    <property type="entry name" value="MFS_trans_sf"/>
</dbReference>
<comment type="caution">
    <text evidence="9">The sequence shown here is derived from an EMBL/GenBank/DDBJ whole genome shotgun (WGS) entry which is preliminary data.</text>
</comment>
<dbReference type="Gene3D" id="1.20.1250.20">
    <property type="entry name" value="MFS general substrate transporter like domains"/>
    <property type="match status" value="2"/>
</dbReference>